<accession>A0AA37SRM8</accession>
<sequence length="1684" mass="179504">MTSKHSSLIFFVFLFFLNFSDLDGKENYSSDGVTDLVSKNSSADEEDLIRASCEINFDYDITFPSCPKEKDGSITILIVEAKPPFQITLDGPILGVFETEETKFTIPNLVAGEYKIIIENRDGCVGTATIFIPDPEPFIFNSTEASPTCIGGGTGEILVSSYKYGPSPYNISWNGPGGNDGSKFGVSGNYTIQNLVAGSYSITVVDAKGCSNVNMTTVTSLGSVNVSIVGDLTFCNETGGTILSTSPSGFAKYLWSNGTTGSSLSVSSSGIYSVTVTDGNGCQGTATANVVKLPKINIDLNTNISTLEESCPGSCDGEVFIKVTGGLESKGYIYNWEGPDGFTSNLEDIKELCNGEYKLTVTDMEGCKRTFTTSIGKADGLQLSLSAQNPSCSDTNDGKVIVNFSGGIGPYMISWNGAESGSASNVSSGHNISNLSPGNYMVTITDDNGCSLSKPISIVQPSPFSFTAAEFSPSCQGSNTGSILVSNIVNGTAPYSITWVDAFGNDDNASTGSNSYTISNLISGTYDVIIKDDNGCDFVVKNIVVNEQSQINVSIIGDLVFCAGQSSGVLETNPANFSFKWSTGGTGKSITINSAGTYSVTVTDAGGCTGVDAVTVTKGDDIIVGTNVGSSQLSISCEGNCDGKISPNVSGGAGAPYSYKWTGPGGFSSTSMNISDLCIGNYSLTVTDGNGCSNSYTQVISGSSSFQVDLNPTSASCPGMADGSIETKVIGGNGPFTYLWSNGATTEHLKDIDGGTYSVTVTDSKGCTASGTKVVGEGSAINGSISPVNSTICIGESITLKASGGSNYLWSNGETTSSIEVTPVANTSYKVTISGAGNTCAVVKTAMVNVNDFSGADILISENSGLVNDDAEICEGSNITLTAIGGVSYTWTGGFANPLTVNPTADKTYTVTITDNAGCTAILSQSVIVNQRPDANIDLSDASQVIGDAQIIKNTSISNCGALSSCSWEIDGAPKSGSCNDITHTFNSAGSYEVELEVENDCGCTDTAKKTIDIFSGDACKIKLFSINNDLGEACVNAAVPIDIVVEASEGCNVAVNKIYATIDGVPVTSFNFDGETITFFEEGLYNLEYVFEDDCSCRRSTIREINVVEAPDVKFSDVNFTLGCLGEVISIRFEDFDFGEKVTIQFGDEIKTYETDIINLFLSEIGTIPLRIIRVSNSICEKVVTDQLININVIEPLKIESRSFKCDDNGLYTLTLETSGGSSSASILSTIPGVQNGDNYVISGLNPNMDFSFTMSRGEFCNPLDVYQPLVSCNCIFEPGTMKQTFFLGCAGEYYDITDVYSGSDVVNSLLDTAVYILHDGLLEKTLGKVYEVYPITQTFITNNFEDYIPNKNYILSVVGIRKFDFFNLDINDKGSLSFKGVEDCFSVSNGIPVIWHGSEISISGPDEVCGNAYNEIFVSAGIGDGAELSITIPGLTQENYTFSETDGKLYVHFVNGNELQVPIDIVATTYHSDVIYDDLYETTCVSDVNYLVNINQENISPDTSKVILWPGGIFASTDTLDNICYRWGKTTRVTNSIVEDTLFEGANERFYFADMNDVEGLNERRQIWVETYYCDDPTCVTRNIFNGEFPISFQGGRSESGMTIFPNPGRGLFNLKMNNDYIGEVGIVVYDIRGRQIHKSSFMKNGLIVNKGLDLLEIPRGVYIVSTIFGDGSTFNDKLIKH</sequence>
<proteinExistence type="predicted"/>
<dbReference type="InterPro" id="IPR022409">
    <property type="entry name" value="PKD/Chitinase_dom"/>
</dbReference>
<name>A0AA37SRM8_9BACT</name>
<dbReference type="PROSITE" id="PS50093">
    <property type="entry name" value="PKD"/>
    <property type="match status" value="1"/>
</dbReference>
<dbReference type="Pfam" id="PF18911">
    <property type="entry name" value="PKD_4"/>
    <property type="match status" value="1"/>
</dbReference>
<gene>
    <name evidence="2" type="ORF">GCM10007940_12850</name>
</gene>
<dbReference type="RefSeq" id="WP_235291139.1">
    <property type="nucleotide sequence ID" value="NZ_BSOH01000007.1"/>
</dbReference>
<feature type="domain" description="PKD" evidence="1">
    <location>
        <begin position="968"/>
        <end position="1014"/>
    </location>
</feature>
<reference evidence="2" key="1">
    <citation type="journal article" date="2014" name="Int. J. Syst. Evol. Microbiol.">
        <title>Complete genome sequence of Corynebacterium casei LMG S-19264T (=DSM 44701T), isolated from a smear-ripened cheese.</title>
        <authorList>
            <consortium name="US DOE Joint Genome Institute (JGI-PGF)"/>
            <person name="Walter F."/>
            <person name="Albersmeier A."/>
            <person name="Kalinowski J."/>
            <person name="Ruckert C."/>
        </authorList>
    </citation>
    <scope>NUCLEOTIDE SEQUENCE</scope>
    <source>
        <strain evidence="2">NBRC 108769</strain>
    </source>
</reference>
<evidence type="ECO:0000313" key="2">
    <source>
        <dbReference type="EMBL" id="GLR16670.1"/>
    </source>
</evidence>
<evidence type="ECO:0000313" key="3">
    <source>
        <dbReference type="Proteomes" id="UP001156666"/>
    </source>
</evidence>
<comment type="caution">
    <text evidence="2">The sequence shown here is derived from an EMBL/GenBank/DDBJ whole genome shotgun (WGS) entry which is preliminary data.</text>
</comment>
<dbReference type="NCBIfam" id="TIGR04183">
    <property type="entry name" value="Por_Secre_tail"/>
    <property type="match status" value="1"/>
</dbReference>
<dbReference type="SMART" id="SM00089">
    <property type="entry name" value="PKD"/>
    <property type="match status" value="2"/>
</dbReference>
<dbReference type="InterPro" id="IPR013783">
    <property type="entry name" value="Ig-like_fold"/>
</dbReference>
<dbReference type="Pfam" id="PF13573">
    <property type="entry name" value="SprB"/>
    <property type="match status" value="4"/>
</dbReference>
<dbReference type="EMBL" id="BSOH01000007">
    <property type="protein sequence ID" value="GLR16670.1"/>
    <property type="molecule type" value="Genomic_DNA"/>
</dbReference>
<dbReference type="SUPFAM" id="SSF49299">
    <property type="entry name" value="PKD domain"/>
    <property type="match status" value="1"/>
</dbReference>
<dbReference type="Proteomes" id="UP001156666">
    <property type="component" value="Unassembled WGS sequence"/>
</dbReference>
<dbReference type="InterPro" id="IPR025667">
    <property type="entry name" value="SprB_repeat"/>
</dbReference>
<dbReference type="Pfam" id="PF18962">
    <property type="entry name" value="Por_Secre_tail"/>
    <property type="match status" value="1"/>
</dbReference>
<protein>
    <recommendedName>
        <fullName evidence="1">PKD domain-containing protein</fullName>
    </recommendedName>
</protein>
<dbReference type="CDD" id="cd00146">
    <property type="entry name" value="PKD"/>
    <property type="match status" value="1"/>
</dbReference>
<dbReference type="Gene3D" id="2.60.40.740">
    <property type="match status" value="2"/>
</dbReference>
<dbReference type="InterPro" id="IPR035986">
    <property type="entry name" value="PKD_dom_sf"/>
</dbReference>
<keyword evidence="3" id="KW-1185">Reference proteome</keyword>
<organism evidence="2 3">
    <name type="scientific">Portibacter lacus</name>
    <dbReference type="NCBI Taxonomy" id="1099794"/>
    <lineage>
        <taxon>Bacteria</taxon>
        <taxon>Pseudomonadati</taxon>
        <taxon>Bacteroidota</taxon>
        <taxon>Saprospiria</taxon>
        <taxon>Saprospirales</taxon>
        <taxon>Haliscomenobacteraceae</taxon>
        <taxon>Portibacter</taxon>
    </lineage>
</organism>
<dbReference type="Gene3D" id="2.60.40.10">
    <property type="entry name" value="Immunoglobulins"/>
    <property type="match status" value="2"/>
</dbReference>
<evidence type="ECO:0000259" key="1">
    <source>
        <dbReference type="PROSITE" id="PS50093"/>
    </source>
</evidence>
<dbReference type="InterPro" id="IPR026444">
    <property type="entry name" value="Secre_tail"/>
</dbReference>
<reference evidence="2" key="2">
    <citation type="submission" date="2023-01" db="EMBL/GenBank/DDBJ databases">
        <title>Draft genome sequence of Portibacter lacus strain NBRC 108769.</title>
        <authorList>
            <person name="Sun Q."/>
            <person name="Mori K."/>
        </authorList>
    </citation>
    <scope>NUCLEOTIDE SEQUENCE</scope>
    <source>
        <strain evidence="2">NBRC 108769</strain>
    </source>
</reference>
<dbReference type="InterPro" id="IPR000601">
    <property type="entry name" value="PKD_dom"/>
</dbReference>